<dbReference type="SUPFAM" id="SSF56935">
    <property type="entry name" value="Porins"/>
    <property type="match status" value="1"/>
</dbReference>
<protein>
    <submittedName>
        <fullName evidence="8">TonB-dependent receptor</fullName>
    </submittedName>
</protein>
<keyword evidence="4" id="KW-0798">TonB box</keyword>
<dbReference type="InterPro" id="IPR037066">
    <property type="entry name" value="Plug_dom_sf"/>
</dbReference>
<keyword evidence="2 4" id="KW-0472">Membrane</keyword>
<feature type="domain" description="TonB-dependent receptor-like beta-barrel" evidence="6">
    <location>
        <begin position="386"/>
        <end position="912"/>
    </location>
</feature>
<feature type="region of interest" description="Disordered" evidence="5">
    <location>
        <begin position="813"/>
        <end position="832"/>
    </location>
</feature>
<dbReference type="InterPro" id="IPR010104">
    <property type="entry name" value="TonB_rcpt_bac"/>
</dbReference>
<keyword evidence="3" id="KW-0998">Cell outer membrane</keyword>
<evidence type="ECO:0000256" key="5">
    <source>
        <dbReference type="SAM" id="MobiDB-lite"/>
    </source>
</evidence>
<evidence type="ECO:0000259" key="7">
    <source>
        <dbReference type="Pfam" id="PF07715"/>
    </source>
</evidence>
<evidence type="ECO:0000313" key="9">
    <source>
        <dbReference type="Proteomes" id="UP000056750"/>
    </source>
</evidence>
<dbReference type="Proteomes" id="UP000056750">
    <property type="component" value="Chromosome"/>
</dbReference>
<comment type="similarity">
    <text evidence="4">Belongs to the TonB-dependent receptor family.</text>
</comment>
<keyword evidence="8" id="KW-0675">Receptor</keyword>
<dbReference type="InterPro" id="IPR012910">
    <property type="entry name" value="Plug_dom"/>
</dbReference>
<sequence length="949" mass="104595">MKENLADAQLLKRYGDTFLDAISAKDIGALPDRSVLEAIVRLPGVSIERFAGANDPDHFGVEGSGVVVRGLTHTRSEFNGRDTFTADSGRGLSFQDVPPELMGGVELYKNQSAEMIEGGIAGTVNLITRKPFDSDKRILAFSADATYSDFIEKTTPTFSALYSDVFESDYGKWGLLLNFSDSTLKAQSDGTQVGRFETQNHLVDGESVMVPRTTRLTRKQDLRERQGLAAALQWENVDDTILATAQFIRSDSSLSWTERAIELADDAVINDLVPAEGTTFDIDEQGLFESGLITSNAGWRGNDAERQPGGIFGAQHAMITRAREQHSVVDDIGLNVRYRPNDEWAFSADLQYVESTSDIVDFSVMGATRTVVGITNNGDSTPDIFLTDPANANDETHFTNPYNYFWRSAMDHVSANEGDEAAVALDAKYTFEDGLFTSVKVGTRYAKRQQTTRQSTFNWGWLSEAWAGNGNAWFDAQGDELGAGLGDLYEAVSFDDFARGGVLTTPGGNTFLFPNESVADNYRDAKSTFASLMPGWVALASRPGAIGDFLPNEINETTETNNAFFIQGNFEGEVKGLFFSGNVGARYVKIENETDGFITFPDNLAVQDDDPENFLPSDQAAFGNAASTEQTAVSDYSKLLPSFNLKLNLNDDMLLRFGYSKAIALPDLGNLRNYVEIQGDNLQIEYSGEGDDREITSAQYQRYTAKSGNPFLKPMEANNYDFAFEWYFPETVGSLTTSFFYKDLSNYFINGSTDRVYENNGVTQVVQVDGATNGDEGSVKGVEIAYQQFFDFLPGAWSGFGLQFNYTYVKDEGSPNPGLSPDKPDSSEGEGVAFDNLPLEGLSKDNVNIVAMYEKNGFNARLAYNWRSEYLLTTKDVITQLPIFNEANGQLDGSFFYRFSDNIELGLQGTNLSNTVTRTSMQVDAEGNQVGRSWFVNDRRISLVAKGTF</sequence>
<evidence type="ECO:0000256" key="2">
    <source>
        <dbReference type="ARBA" id="ARBA00023136"/>
    </source>
</evidence>
<keyword evidence="9" id="KW-1185">Reference proteome</keyword>
<dbReference type="Pfam" id="PF07715">
    <property type="entry name" value="Plug"/>
    <property type="match status" value="1"/>
</dbReference>
<name>A0ABM5YP00_9ALTE</name>
<dbReference type="PANTHER" id="PTHR40980:SF3">
    <property type="entry name" value="TONB-DEPENDENT RECEPTOR-LIKE BETA-BARREL DOMAIN-CONTAINING PROTEIN"/>
    <property type="match status" value="1"/>
</dbReference>
<evidence type="ECO:0000313" key="8">
    <source>
        <dbReference type="EMBL" id="AMJ76303.1"/>
    </source>
</evidence>
<dbReference type="NCBIfam" id="TIGR01782">
    <property type="entry name" value="TonB-Xanth-Caul"/>
    <property type="match status" value="1"/>
</dbReference>
<dbReference type="Pfam" id="PF00593">
    <property type="entry name" value="TonB_dep_Rec_b-barrel"/>
    <property type="match status" value="1"/>
</dbReference>
<dbReference type="InterPro" id="IPR000531">
    <property type="entry name" value="Beta-barrel_TonB"/>
</dbReference>
<dbReference type="Gene3D" id="2.40.170.20">
    <property type="entry name" value="TonB-dependent receptor, beta-barrel domain"/>
    <property type="match status" value="1"/>
</dbReference>
<evidence type="ECO:0000259" key="6">
    <source>
        <dbReference type="Pfam" id="PF00593"/>
    </source>
</evidence>
<organism evidence="8 9">
    <name type="scientific">Alteromonas stellipolaris</name>
    <dbReference type="NCBI Taxonomy" id="233316"/>
    <lineage>
        <taxon>Bacteria</taxon>
        <taxon>Pseudomonadati</taxon>
        <taxon>Pseudomonadota</taxon>
        <taxon>Gammaproteobacteria</taxon>
        <taxon>Alteromonadales</taxon>
        <taxon>Alteromonadaceae</taxon>
        <taxon>Alteromonas/Salinimonas group</taxon>
        <taxon>Alteromonas</taxon>
    </lineage>
</organism>
<dbReference type="InterPro" id="IPR036942">
    <property type="entry name" value="Beta-barrel_TonB_sf"/>
</dbReference>
<dbReference type="PANTHER" id="PTHR40980">
    <property type="entry name" value="PLUG DOMAIN-CONTAINING PROTEIN"/>
    <property type="match status" value="1"/>
</dbReference>
<evidence type="ECO:0000256" key="4">
    <source>
        <dbReference type="RuleBase" id="RU003357"/>
    </source>
</evidence>
<comment type="subcellular location">
    <subcellularLocation>
        <location evidence="1 4">Cell outer membrane</location>
    </subcellularLocation>
</comment>
<reference evidence="8 9" key="1">
    <citation type="submission" date="2015-12" db="EMBL/GenBank/DDBJ databases">
        <title>Intraspecies pangenome expansion in the marine bacterium Alteromonas.</title>
        <authorList>
            <person name="Lopez-Perez M."/>
            <person name="Rodriguez-Valera F."/>
        </authorList>
    </citation>
    <scope>NUCLEOTIDE SEQUENCE [LARGE SCALE GENOMIC DNA]</scope>
    <source>
        <strain evidence="8 9">LMG 21861</strain>
    </source>
</reference>
<evidence type="ECO:0000256" key="1">
    <source>
        <dbReference type="ARBA" id="ARBA00004442"/>
    </source>
</evidence>
<accession>A0ABM5YP00</accession>
<evidence type="ECO:0000256" key="3">
    <source>
        <dbReference type="ARBA" id="ARBA00023237"/>
    </source>
</evidence>
<proteinExistence type="inferred from homology"/>
<feature type="domain" description="TonB-dependent receptor plug" evidence="7">
    <location>
        <begin position="20"/>
        <end position="123"/>
    </location>
</feature>
<dbReference type="EMBL" id="CP013926">
    <property type="protein sequence ID" value="AMJ76303.1"/>
    <property type="molecule type" value="Genomic_DNA"/>
</dbReference>
<dbReference type="Gene3D" id="2.170.130.10">
    <property type="entry name" value="TonB-dependent receptor, plug domain"/>
    <property type="match status" value="1"/>
</dbReference>
<gene>
    <name evidence="8" type="ORF">AVL57_05405</name>
</gene>